<sequence>MNILELINKSPYNCDLVECEFLLNHYKSLDNTYDFKMKVRAIERQIKKLTKPKQKLQWELDAEEYIEITKRWESLGCYWKDNSYYCKWYYKDKEFYMWWSGSHISDNIIKAREADKLLDKFFT</sequence>
<gene>
    <name evidence="1" type="ORF">FJQ98_16435</name>
</gene>
<dbReference type="Proteomes" id="UP000596049">
    <property type="component" value="Chromosome"/>
</dbReference>
<protein>
    <submittedName>
        <fullName evidence="1">Uncharacterized protein</fullName>
    </submittedName>
</protein>
<organism evidence="1 2">
    <name type="scientific">Lysinibacillus agricola</name>
    <dbReference type="NCBI Taxonomy" id="2590012"/>
    <lineage>
        <taxon>Bacteria</taxon>
        <taxon>Bacillati</taxon>
        <taxon>Bacillota</taxon>
        <taxon>Bacilli</taxon>
        <taxon>Bacillales</taxon>
        <taxon>Bacillaceae</taxon>
        <taxon>Lysinibacillus</taxon>
    </lineage>
</organism>
<evidence type="ECO:0000313" key="1">
    <source>
        <dbReference type="EMBL" id="QQP10833.1"/>
    </source>
</evidence>
<reference evidence="1 2" key="1">
    <citation type="submission" date="2020-01" db="EMBL/GenBank/DDBJ databases">
        <authorList>
            <person name="Liu G."/>
            <person name="Liu B."/>
        </authorList>
    </citation>
    <scope>NUCLEOTIDE SEQUENCE [LARGE SCALE GENOMIC DNA]</scope>
    <source>
        <strain evidence="1 2">FJAT-51161</strain>
    </source>
</reference>
<accession>A0ABX7API8</accession>
<proteinExistence type="predicted"/>
<dbReference type="EMBL" id="CP067341">
    <property type="protein sequence ID" value="QQP10833.1"/>
    <property type="molecule type" value="Genomic_DNA"/>
</dbReference>
<keyword evidence="2" id="KW-1185">Reference proteome</keyword>
<name>A0ABX7API8_9BACI</name>
<evidence type="ECO:0000313" key="2">
    <source>
        <dbReference type="Proteomes" id="UP000596049"/>
    </source>
</evidence>
<dbReference type="RefSeq" id="WP_053595703.1">
    <property type="nucleotide sequence ID" value="NZ_CP067341.1"/>
</dbReference>